<name>A0A4U1EHN3_MONMO</name>
<keyword evidence="3" id="KW-0131">Cell cycle</keyword>
<reference evidence="6" key="1">
    <citation type="journal article" date="2019" name="IScience">
        <title>Narwhal Genome Reveals Long-Term Low Genetic Diversity despite Current Large Abundance Size.</title>
        <authorList>
            <person name="Westbury M.V."/>
            <person name="Petersen B."/>
            <person name="Garde E."/>
            <person name="Heide-Jorgensen M.P."/>
            <person name="Lorenzen E.D."/>
        </authorList>
    </citation>
    <scope>NUCLEOTIDE SEQUENCE [LARGE SCALE GENOMIC DNA]</scope>
</reference>
<feature type="non-terminal residue" evidence="5">
    <location>
        <position position="177"/>
    </location>
</feature>
<dbReference type="GO" id="GO:0005680">
    <property type="term" value="C:anaphase-promoting complex"/>
    <property type="evidence" value="ECO:0007669"/>
    <property type="project" value="InterPro"/>
</dbReference>
<evidence type="ECO:0000313" key="5">
    <source>
        <dbReference type="EMBL" id="TKC35774.1"/>
    </source>
</evidence>
<evidence type="ECO:0000256" key="3">
    <source>
        <dbReference type="ARBA" id="ARBA00023306"/>
    </source>
</evidence>
<feature type="compositionally biased region" description="Low complexity" evidence="4">
    <location>
        <begin position="80"/>
        <end position="100"/>
    </location>
</feature>
<dbReference type="GO" id="GO:0031145">
    <property type="term" value="P:anaphase-promoting complex-dependent catabolic process"/>
    <property type="evidence" value="ECO:0007669"/>
    <property type="project" value="TreeGrafter"/>
</dbReference>
<evidence type="ECO:0000256" key="2">
    <source>
        <dbReference type="ARBA" id="ARBA00022776"/>
    </source>
</evidence>
<evidence type="ECO:0008006" key="7">
    <source>
        <dbReference type="Google" id="ProtNLM"/>
    </source>
</evidence>
<dbReference type="PANTHER" id="PTHR12827">
    <property type="entry name" value="MEIOTIC CHECKPOINT REGULATOR TSG24 FAMILY MEMBER"/>
    <property type="match status" value="1"/>
</dbReference>
<feature type="region of interest" description="Disordered" evidence="4">
    <location>
        <begin position="46"/>
        <end position="100"/>
    </location>
</feature>
<feature type="compositionally biased region" description="Polar residues" evidence="4">
    <location>
        <begin position="46"/>
        <end position="59"/>
    </location>
</feature>
<dbReference type="GO" id="GO:0051301">
    <property type="term" value="P:cell division"/>
    <property type="evidence" value="ECO:0007669"/>
    <property type="project" value="UniProtKB-KW"/>
</dbReference>
<accession>A0A4U1EHN3</accession>
<dbReference type="EMBL" id="RWIC01001441">
    <property type="protein sequence ID" value="TKC35774.1"/>
    <property type="molecule type" value="Genomic_DNA"/>
</dbReference>
<evidence type="ECO:0000256" key="4">
    <source>
        <dbReference type="SAM" id="MobiDB-lite"/>
    </source>
</evidence>
<feature type="compositionally biased region" description="Low complexity" evidence="4">
    <location>
        <begin position="141"/>
        <end position="151"/>
    </location>
</feature>
<feature type="region of interest" description="Disordered" evidence="4">
    <location>
        <begin position="128"/>
        <end position="155"/>
    </location>
</feature>
<dbReference type="GO" id="GO:0070979">
    <property type="term" value="P:protein K11-linked ubiquitination"/>
    <property type="evidence" value="ECO:0007669"/>
    <property type="project" value="TreeGrafter"/>
</dbReference>
<gene>
    <name evidence="5" type="ORF">EI555_003350</name>
</gene>
<comment type="caution">
    <text evidence="5">The sequence shown here is derived from an EMBL/GenBank/DDBJ whole genome shotgun (WGS) entry which is preliminary data.</text>
</comment>
<dbReference type="AlphaFoldDB" id="A0A4U1EHN3"/>
<dbReference type="GO" id="GO:0060090">
    <property type="term" value="F:molecular adaptor activity"/>
    <property type="evidence" value="ECO:0007669"/>
    <property type="project" value="TreeGrafter"/>
</dbReference>
<dbReference type="InterPro" id="IPR024990">
    <property type="entry name" value="Apc1"/>
</dbReference>
<dbReference type="PANTHER" id="PTHR12827:SF3">
    <property type="entry name" value="ANAPHASE-PROMOTING COMPLEX SUBUNIT 1"/>
    <property type="match status" value="1"/>
</dbReference>
<protein>
    <recommendedName>
        <fullName evidence="7">Anaphase-promoting complex subunit 1</fullName>
    </recommendedName>
</protein>
<sequence>MKIVFLNTDPSVVMTYDTVQGLHSVWALRRVKTEEENVVLKFSEQGGTPQNVATSSSLTAHLRSLSRGDSPVASPFQNYSSIHSQSRSASSPSLHSRSPSISNMAALSRAHSPALGVHSFSGVQRFNLSSHNQSPKRHSISHSPNSNSNGSFLAPETEPIVPELCMDHLWTETITNT</sequence>
<keyword evidence="1" id="KW-0132">Cell division</keyword>
<evidence type="ECO:0000313" key="6">
    <source>
        <dbReference type="Proteomes" id="UP000308365"/>
    </source>
</evidence>
<organism evidence="5 6">
    <name type="scientific">Monodon monoceros</name>
    <name type="common">Narwhal</name>
    <name type="synonym">Ceratodon monodon</name>
    <dbReference type="NCBI Taxonomy" id="40151"/>
    <lineage>
        <taxon>Eukaryota</taxon>
        <taxon>Metazoa</taxon>
        <taxon>Chordata</taxon>
        <taxon>Craniata</taxon>
        <taxon>Vertebrata</taxon>
        <taxon>Euteleostomi</taxon>
        <taxon>Mammalia</taxon>
        <taxon>Eutheria</taxon>
        <taxon>Laurasiatheria</taxon>
        <taxon>Artiodactyla</taxon>
        <taxon>Whippomorpha</taxon>
        <taxon>Cetacea</taxon>
        <taxon>Odontoceti</taxon>
        <taxon>Monodontidae</taxon>
        <taxon>Monodon</taxon>
    </lineage>
</organism>
<proteinExistence type="predicted"/>
<evidence type="ECO:0000256" key="1">
    <source>
        <dbReference type="ARBA" id="ARBA00022618"/>
    </source>
</evidence>
<dbReference type="Proteomes" id="UP000308365">
    <property type="component" value="Unassembled WGS sequence"/>
</dbReference>
<dbReference type="GO" id="GO:0007091">
    <property type="term" value="P:metaphase/anaphase transition of mitotic cell cycle"/>
    <property type="evidence" value="ECO:0007669"/>
    <property type="project" value="TreeGrafter"/>
</dbReference>
<keyword evidence="2" id="KW-0498">Mitosis</keyword>